<feature type="non-terminal residue" evidence="1">
    <location>
        <position position="323"/>
    </location>
</feature>
<dbReference type="InterPro" id="IPR029058">
    <property type="entry name" value="AB_hydrolase_fold"/>
</dbReference>
<evidence type="ECO:0000313" key="1">
    <source>
        <dbReference type="EMBL" id="RKO93543.1"/>
    </source>
</evidence>
<reference evidence="2" key="1">
    <citation type="journal article" date="2018" name="Nat. Microbiol.">
        <title>Leveraging single-cell genomics to expand the fungal tree of life.</title>
        <authorList>
            <person name="Ahrendt S.R."/>
            <person name="Quandt C.A."/>
            <person name="Ciobanu D."/>
            <person name="Clum A."/>
            <person name="Salamov A."/>
            <person name="Andreopoulos B."/>
            <person name="Cheng J.F."/>
            <person name="Woyke T."/>
            <person name="Pelin A."/>
            <person name="Henrissat B."/>
            <person name="Reynolds N.K."/>
            <person name="Benny G.L."/>
            <person name="Smith M.E."/>
            <person name="James T.Y."/>
            <person name="Grigoriev I.V."/>
        </authorList>
    </citation>
    <scope>NUCLEOTIDE SEQUENCE [LARGE SCALE GENOMIC DNA]</scope>
</reference>
<keyword evidence="2" id="KW-1185">Reference proteome</keyword>
<dbReference type="Proteomes" id="UP000269721">
    <property type="component" value="Unassembled WGS sequence"/>
</dbReference>
<name>A0A4P9WN99_9FUNG</name>
<dbReference type="OrthoDB" id="6431331at2759"/>
<dbReference type="Gene3D" id="3.40.50.1820">
    <property type="entry name" value="alpha/beta hydrolase"/>
    <property type="match status" value="1"/>
</dbReference>
<proteinExistence type="predicted"/>
<feature type="non-terminal residue" evidence="1">
    <location>
        <position position="1"/>
    </location>
</feature>
<dbReference type="SUPFAM" id="SSF53474">
    <property type="entry name" value="alpha/beta-Hydrolases"/>
    <property type="match status" value="1"/>
</dbReference>
<dbReference type="PANTHER" id="PTHR37471">
    <property type="entry name" value="UNNAMED PRODUCT"/>
    <property type="match status" value="1"/>
</dbReference>
<dbReference type="PANTHER" id="PTHR37471:SF1">
    <property type="entry name" value="AB HYDROLASE-1 DOMAIN-CONTAINING PROTEIN"/>
    <property type="match status" value="1"/>
</dbReference>
<dbReference type="EMBL" id="KZ994196">
    <property type="protein sequence ID" value="RKO93543.1"/>
    <property type="molecule type" value="Genomic_DNA"/>
</dbReference>
<evidence type="ECO:0008006" key="3">
    <source>
        <dbReference type="Google" id="ProtNLM"/>
    </source>
</evidence>
<evidence type="ECO:0000313" key="2">
    <source>
        <dbReference type="Proteomes" id="UP000269721"/>
    </source>
</evidence>
<dbReference type="AlphaFoldDB" id="A0A4P9WN99"/>
<sequence>SNWFLGADFDKIRRSDVRVWLSWALFDDHVETLTRAESAEIEELLPIIEDSLQHRFPNEEQDEGRDVQSAVQCMRLTLDPMRAVQRPLVYYMAIAGVDVAANAALRSHGYRRRDLEVDGRRHLFTYRPAQGPTPKGALPLVFVHGIGIGFAHYLPLLAKLPTNIPIYLLEWPHVSMKVEEEVPRIPDTVSALSAMLRADGHNRACFSGHSLGTIAISWMLRDPVAAPLVASTVLIDPVSFLLFDPTVACSFLYREPASVLELLMNYFVSRELYIAHTLFRHFDWSHNIIFLNDLPLEGTNTVILSGSDHIVPSRRVRNYLIAE</sequence>
<organism evidence="1 2">
    <name type="scientific">Blyttiomyces helicus</name>
    <dbReference type="NCBI Taxonomy" id="388810"/>
    <lineage>
        <taxon>Eukaryota</taxon>
        <taxon>Fungi</taxon>
        <taxon>Fungi incertae sedis</taxon>
        <taxon>Chytridiomycota</taxon>
        <taxon>Chytridiomycota incertae sedis</taxon>
        <taxon>Chytridiomycetes</taxon>
        <taxon>Chytridiomycetes incertae sedis</taxon>
        <taxon>Blyttiomyces</taxon>
    </lineage>
</organism>
<accession>A0A4P9WN99</accession>
<protein>
    <recommendedName>
        <fullName evidence="3">AB hydrolase-1 domain-containing protein</fullName>
    </recommendedName>
</protein>
<gene>
    <name evidence="1" type="ORF">BDK51DRAFT_4712</name>
</gene>